<sequence>MRAGIRKALIENIPKLKDCYEPTVPNKKTIKPYAVIVQGEDADNEGDVIGFRRIINIWLYEKRTTFNKLDELTKEVIETLDFKTITDNTSNEVFTCIYEGAVGQDVIDEEWEAIIRCLRFSVIALDDKDDITSDRWVEALSKYTKDLLEIESYKDNWKKNFIAPCCLWRTTNIENKRINYHLIEITKTMKCHVVSKNKDEIIKLLEALETKLIIDKRVRLREDKNMYLTLVSVVEDRESDMFTTGQLTVIFKMIGKIKREGPIMNAIYNSGNLR</sequence>
<gene>
    <name evidence="1" type="ORF">KRQ00_002937</name>
</gene>
<comment type="caution">
    <text evidence="1">The sequence shown here is derived from an EMBL/GenBank/DDBJ whole genome shotgun (WGS) entry which is preliminary data.</text>
</comment>
<proteinExistence type="predicted"/>
<reference evidence="1" key="1">
    <citation type="journal article" date="2018" name="Genome Biol.">
        <title>SKESA: strategic k-mer extension for scrupulous assemblies.</title>
        <authorList>
            <person name="Souvorov A."/>
            <person name="Agarwala R."/>
            <person name="Lipman D.J."/>
        </authorList>
    </citation>
    <scope>NUCLEOTIDE SEQUENCE</scope>
    <source>
        <strain evidence="1">Clostridioides</strain>
    </source>
</reference>
<dbReference type="AlphaFoldDB" id="A0A9P3WV95"/>
<reference evidence="1" key="2">
    <citation type="submission" date="2021-06" db="EMBL/GenBank/DDBJ databases">
        <authorList>
            <consortium name="NCBI Pathogen Detection Project"/>
        </authorList>
    </citation>
    <scope>NUCLEOTIDE SEQUENCE</scope>
    <source>
        <strain evidence="1">Clostridioides</strain>
    </source>
</reference>
<dbReference type="Proteomes" id="UP000879542">
    <property type="component" value="Unassembled WGS sequence"/>
</dbReference>
<accession>A0A9P3WV95</accession>
<name>A0A9P3WV95_CLODI</name>
<organism evidence="1 2">
    <name type="scientific">Clostridioides difficile</name>
    <name type="common">Peptoclostridium difficile</name>
    <dbReference type="NCBI Taxonomy" id="1496"/>
    <lineage>
        <taxon>Bacteria</taxon>
        <taxon>Bacillati</taxon>
        <taxon>Bacillota</taxon>
        <taxon>Clostridia</taxon>
        <taxon>Peptostreptococcales</taxon>
        <taxon>Peptostreptococcaceae</taxon>
        <taxon>Clostridioides</taxon>
    </lineage>
</organism>
<dbReference type="EMBL" id="DAEQIJ010000015">
    <property type="protein sequence ID" value="HBH2621153.1"/>
    <property type="molecule type" value="Genomic_DNA"/>
</dbReference>
<protein>
    <submittedName>
        <fullName evidence="1">Uncharacterized protein</fullName>
    </submittedName>
</protein>
<evidence type="ECO:0000313" key="1">
    <source>
        <dbReference type="EMBL" id="HBH2621153.1"/>
    </source>
</evidence>
<evidence type="ECO:0000313" key="2">
    <source>
        <dbReference type="Proteomes" id="UP000879542"/>
    </source>
</evidence>
<dbReference type="RefSeq" id="WP_022621259.1">
    <property type="nucleotide sequence ID" value="NZ_BIOW01000029.1"/>
</dbReference>